<accession>E1YEV0</accession>
<evidence type="ECO:0000256" key="2">
    <source>
        <dbReference type="HAMAP-Rule" id="MF_01074"/>
    </source>
</evidence>
<dbReference type="HAMAP" id="MF_01074">
    <property type="entry name" value="LarC"/>
    <property type="match status" value="1"/>
</dbReference>
<sequence>MIAYFDCFSGISGDMTLGAFIDLGVPVDWLIEQIQNIPLHDFELTVSNVFKNGISAKQVEVKTATSSLSRNYSQILSLLSNSSLSANVKGMSISVFDIIATAEARIHACPKENVHFHELGGVDSIVDIAGTALCIDYLGITKLYSSKIPISSGFVNCRHGIMPVPPPAVLSILNGVAVYGVDIKKEIVTPTGAAIVKALCQSFGKFPDMIVEKTGYGAGKYDLEHIPNLLRIVTGKDISEDTCQKDIILQVETCIDDMNPEIFGYLMDRLFEDGALDVYWAPVYMKKNRPGTKIYVICNHYNKDIVINRILSETSTTGVRYHELERKKLPRRRVEIKTIYGTVSVKCITNTDGSTRFAPEYEVCKTIALEKKIPIKNVYENILKDLS</sequence>
<evidence type="ECO:0000256" key="1">
    <source>
        <dbReference type="ARBA" id="ARBA00022596"/>
    </source>
</evidence>
<dbReference type="Gene3D" id="3.10.20.300">
    <property type="entry name" value="mk0293 like domain"/>
    <property type="match status" value="1"/>
</dbReference>
<dbReference type="GO" id="GO:0016151">
    <property type="term" value="F:nickel cation binding"/>
    <property type="evidence" value="ECO:0007669"/>
    <property type="project" value="UniProtKB-UniRule"/>
</dbReference>
<dbReference type="PANTHER" id="PTHR36566:SF1">
    <property type="entry name" value="PYRIDINIUM-3,5-BISTHIOCARBOXYLIC ACID MONONUCLEOTIDE NICKEL INSERTION PROTEIN"/>
    <property type="match status" value="1"/>
</dbReference>
<comment type="similarity">
    <text evidence="2">Belongs to the LarC family.</text>
</comment>
<dbReference type="GO" id="GO:0016829">
    <property type="term" value="F:lyase activity"/>
    <property type="evidence" value="ECO:0007669"/>
    <property type="project" value="UniProtKB-UniRule"/>
</dbReference>
<evidence type="ECO:0000313" key="3">
    <source>
        <dbReference type="EMBL" id="CBX29094.1"/>
    </source>
</evidence>
<dbReference type="InterPro" id="IPR002822">
    <property type="entry name" value="Ni_insertion"/>
</dbReference>
<dbReference type="Pfam" id="PF01969">
    <property type="entry name" value="Ni_insertion"/>
    <property type="match status" value="1"/>
</dbReference>
<dbReference type="NCBIfam" id="TIGR00299">
    <property type="entry name" value="nickel pincer cofactor biosynthesis protein LarC"/>
    <property type="match status" value="1"/>
</dbReference>
<reference evidence="3" key="1">
    <citation type="journal article" date="2011" name="Environ. Microbiol.">
        <title>Genomic insights into the metabolic potential of the polycyclic aromatic hydrocarbon degrading sulfate-reducing Deltaproteobacterium N47.</title>
        <authorList>
            <person name="Bergmann F."/>
            <person name="Selesi D."/>
            <person name="Weinmaier T."/>
            <person name="Tischler P."/>
            <person name="Rattei T."/>
            <person name="Meckenstock R.U."/>
        </authorList>
    </citation>
    <scope>NUCLEOTIDE SEQUENCE</scope>
</reference>
<dbReference type="AlphaFoldDB" id="E1YEV0"/>
<dbReference type="Gene3D" id="3.30.70.1380">
    <property type="entry name" value="Transcriptional regulatory protein pf0864 domain like"/>
    <property type="match status" value="1"/>
</dbReference>
<protein>
    <recommendedName>
        <fullName evidence="2">Putative nickel insertion protein</fullName>
    </recommendedName>
</protein>
<organism evidence="3">
    <name type="scientific">uncultured Desulfobacterium sp</name>
    <dbReference type="NCBI Taxonomy" id="201089"/>
    <lineage>
        <taxon>Bacteria</taxon>
        <taxon>Pseudomonadati</taxon>
        <taxon>Thermodesulfobacteriota</taxon>
        <taxon>Desulfobacteria</taxon>
        <taxon>Desulfobacterales</taxon>
        <taxon>Desulfobacteriaceae</taxon>
        <taxon>Desulfobacterium</taxon>
        <taxon>environmental samples</taxon>
    </lineage>
</organism>
<keyword evidence="1 2" id="KW-0533">Nickel</keyword>
<dbReference type="PANTHER" id="PTHR36566">
    <property type="entry name" value="NICKEL INSERTION PROTEIN-RELATED"/>
    <property type="match status" value="1"/>
</dbReference>
<dbReference type="EMBL" id="FR695872">
    <property type="protein sequence ID" value="CBX29094.1"/>
    <property type="molecule type" value="Genomic_DNA"/>
</dbReference>
<gene>
    <name evidence="3" type="ORF">N47_J00750</name>
</gene>
<name>E1YEV0_9BACT</name>
<proteinExistence type="inferred from homology"/>
<keyword evidence="2" id="KW-0456">Lyase</keyword>